<sequence length="430" mass="43232">MTLIEMLIVLALAMAGETVWAIQQVEIGRSQIFAAQGQLMETLNTGVQRYLNRQATALTQSTPVVSGIADPLNPTVDELIAGKYIQLPRVNPPYWGGQYLVTITKSPAGCVAPNCALQGQLYTSLPVATVGKADVVGAAQIAAGSSGAIGFSAIANSGTITSYSAGWSEPNPLGNTPAALLGLSNVSSNDSVYYRLDGLYPITAPFAGGGQDIDNVNNVNAAGTVNAAAVVTTGNVTVGGNVNVTGSVNAASATLANANALTIGGNAAYYGDGNGAAIRSASGNVYIQTLNGSGPANIAEVQNVTASGTLQAGAIATPGTVCSPNGIAATNADGSGQWLSCLFGEWVPMGGHQIRMAYYSVADGSVVPAPVCPAGGIALMEVDPQTLSVDDTAKVNLGPNIGTGPWTVRITDGSGTSIPGTAVASTYCAY</sequence>
<dbReference type="Proteomes" id="UP000185151">
    <property type="component" value="Unassembled WGS sequence"/>
</dbReference>
<proteinExistence type="predicted"/>
<evidence type="ECO:0008006" key="3">
    <source>
        <dbReference type="Google" id="ProtNLM"/>
    </source>
</evidence>
<name>A0A1N6KYC4_9BURK</name>
<accession>A0A1N6KYC4</accession>
<dbReference type="AlphaFoldDB" id="A0A1N6KYC4"/>
<evidence type="ECO:0000313" key="1">
    <source>
        <dbReference type="EMBL" id="SIO61548.1"/>
    </source>
</evidence>
<dbReference type="RefSeq" id="WP_074300274.1">
    <property type="nucleotide sequence ID" value="NZ_FSRU01000002.1"/>
</dbReference>
<dbReference type="EMBL" id="FSRU01000002">
    <property type="protein sequence ID" value="SIO61548.1"/>
    <property type="molecule type" value="Genomic_DNA"/>
</dbReference>
<gene>
    <name evidence="1" type="ORF">SAMN05444165_5266</name>
</gene>
<keyword evidence="2" id="KW-1185">Reference proteome</keyword>
<organism evidence="1 2">
    <name type="scientific">Paraburkholderia phenazinium</name>
    <dbReference type="NCBI Taxonomy" id="60549"/>
    <lineage>
        <taxon>Bacteria</taxon>
        <taxon>Pseudomonadati</taxon>
        <taxon>Pseudomonadota</taxon>
        <taxon>Betaproteobacteria</taxon>
        <taxon>Burkholderiales</taxon>
        <taxon>Burkholderiaceae</taxon>
        <taxon>Paraburkholderia</taxon>
    </lineage>
</organism>
<reference evidence="1 2" key="1">
    <citation type="submission" date="2016-11" db="EMBL/GenBank/DDBJ databases">
        <authorList>
            <person name="Jaros S."/>
            <person name="Januszkiewicz K."/>
            <person name="Wedrychowicz H."/>
        </authorList>
    </citation>
    <scope>NUCLEOTIDE SEQUENCE [LARGE SCALE GENOMIC DNA]</scope>
    <source>
        <strain evidence="1 2">GAS95</strain>
    </source>
</reference>
<dbReference type="OrthoDB" id="9071880at2"/>
<evidence type="ECO:0000313" key="2">
    <source>
        <dbReference type="Proteomes" id="UP000185151"/>
    </source>
</evidence>
<protein>
    <recommendedName>
        <fullName evidence="3">Shufflon protein, N-terminal constant region</fullName>
    </recommendedName>
</protein>